<dbReference type="GO" id="GO:0006203">
    <property type="term" value="P:dGTP catabolic process"/>
    <property type="evidence" value="ECO:0007669"/>
    <property type="project" value="TreeGrafter"/>
</dbReference>
<evidence type="ECO:0008006" key="3">
    <source>
        <dbReference type="Google" id="ProtNLM"/>
    </source>
</evidence>
<evidence type="ECO:0000313" key="2">
    <source>
        <dbReference type="Proteomes" id="UP000222564"/>
    </source>
</evidence>
<dbReference type="InterPro" id="IPR050135">
    <property type="entry name" value="dGTPase-like"/>
</dbReference>
<organism evidence="1 2">
    <name type="scientific">Desulforamulus profundi</name>
    <dbReference type="NCBI Taxonomy" id="1383067"/>
    <lineage>
        <taxon>Bacteria</taxon>
        <taxon>Bacillati</taxon>
        <taxon>Bacillota</taxon>
        <taxon>Clostridia</taxon>
        <taxon>Eubacteriales</taxon>
        <taxon>Peptococcaceae</taxon>
        <taxon>Desulforamulus</taxon>
    </lineage>
</organism>
<reference evidence="1 2" key="1">
    <citation type="submission" date="2013-09" db="EMBL/GenBank/DDBJ databases">
        <title>Biodegradation of hydrocarbons in the deep terrestrial subsurface : characterization of a microbial consortium composed of two Desulfotomaculum species originating from a deep geological formation.</title>
        <authorList>
            <person name="Aullo T."/>
            <person name="Berlendis S."/>
            <person name="Lascourreges J.-F."/>
            <person name="Dessort D."/>
            <person name="Saint-Laurent S."/>
            <person name="Schraauwers B."/>
            <person name="Mas J."/>
            <person name="Magot M."/>
            <person name="Ranchou-Peyruse A."/>
        </authorList>
    </citation>
    <scope>NUCLEOTIDE SEQUENCE [LARGE SCALE GENOMIC DNA]</scope>
    <source>
        <strain evidence="1 2">Bs107</strain>
    </source>
</reference>
<dbReference type="PANTHER" id="PTHR11373:SF4">
    <property type="entry name" value="DEOXYNUCLEOSIDE TRIPHOSPHATE TRIPHOSPHOHYDROLASE SAMHD1"/>
    <property type="match status" value="1"/>
</dbReference>
<dbReference type="AlphaFoldDB" id="A0A2C6MHW8"/>
<dbReference type="SUPFAM" id="SSF109604">
    <property type="entry name" value="HD-domain/PDEase-like"/>
    <property type="match status" value="1"/>
</dbReference>
<accession>A0A2C6MHW8</accession>
<dbReference type="Gene3D" id="1.10.3210.10">
    <property type="entry name" value="Hypothetical protein af1432"/>
    <property type="match status" value="1"/>
</dbReference>
<comment type="caution">
    <text evidence="1">The sequence shown here is derived from an EMBL/GenBank/DDBJ whole genome shotgun (WGS) entry which is preliminary data.</text>
</comment>
<dbReference type="Proteomes" id="UP000222564">
    <property type="component" value="Unassembled WGS sequence"/>
</dbReference>
<gene>
    <name evidence="1" type="ORF">P378_03700</name>
</gene>
<protein>
    <recommendedName>
        <fullName evidence="3">HD domain-containing protein</fullName>
    </recommendedName>
</protein>
<keyword evidence="2" id="KW-1185">Reference proteome</keyword>
<dbReference type="GO" id="GO:0008832">
    <property type="term" value="F:dGTPase activity"/>
    <property type="evidence" value="ECO:0007669"/>
    <property type="project" value="TreeGrafter"/>
</dbReference>
<evidence type="ECO:0000313" key="1">
    <source>
        <dbReference type="EMBL" id="PHJ39374.1"/>
    </source>
</evidence>
<dbReference type="PANTHER" id="PTHR11373">
    <property type="entry name" value="DEOXYNUCLEOSIDE TRIPHOSPHATE TRIPHOSPHOHYDROLASE"/>
    <property type="match status" value="1"/>
</dbReference>
<name>A0A2C6MHW8_9FIRM</name>
<sequence>MALGIDRFRDPIHGFIELQPIELAIVDTLPFQRLRKIHQLALTYLIYHGAEHTRFGHSLGVMHLASVMVAKDVKTFF</sequence>
<proteinExistence type="predicted"/>
<dbReference type="EMBL" id="AWQQ01000022">
    <property type="protein sequence ID" value="PHJ39374.1"/>
    <property type="molecule type" value="Genomic_DNA"/>
</dbReference>